<reference evidence="1" key="1">
    <citation type="submission" date="2016-02" db="EMBL/GenBank/DDBJ databases">
        <title>WGS assembly of Manihot esculenta.</title>
        <authorList>
            <person name="Bredeson J.V."/>
            <person name="Prochnik S.E."/>
            <person name="Lyons J.B."/>
            <person name="Schmutz J."/>
            <person name="Grimwood J."/>
            <person name="Vrebalov J."/>
            <person name="Bart R.S."/>
            <person name="Amuge T."/>
            <person name="Ferguson M.E."/>
            <person name="Green R."/>
            <person name="Putnam N."/>
            <person name="Stites J."/>
            <person name="Rounsley S."/>
            <person name="Rokhsar D.S."/>
        </authorList>
    </citation>
    <scope>NUCLEOTIDE SEQUENCE [LARGE SCALE GENOMIC DNA]</scope>
    <source>
        <tissue evidence="1">Leaf</tissue>
    </source>
</reference>
<name>A0A2C9WE03_MANES</name>
<evidence type="ECO:0000313" key="1">
    <source>
        <dbReference type="EMBL" id="OAY57460.1"/>
    </source>
</evidence>
<organism evidence="1">
    <name type="scientific">Manihot esculenta</name>
    <name type="common">Cassava</name>
    <name type="synonym">Jatropha manihot</name>
    <dbReference type="NCBI Taxonomy" id="3983"/>
    <lineage>
        <taxon>Eukaryota</taxon>
        <taxon>Viridiplantae</taxon>
        <taxon>Streptophyta</taxon>
        <taxon>Embryophyta</taxon>
        <taxon>Tracheophyta</taxon>
        <taxon>Spermatophyta</taxon>
        <taxon>Magnoliopsida</taxon>
        <taxon>eudicotyledons</taxon>
        <taxon>Gunneridae</taxon>
        <taxon>Pentapetalae</taxon>
        <taxon>rosids</taxon>
        <taxon>fabids</taxon>
        <taxon>Malpighiales</taxon>
        <taxon>Euphorbiaceae</taxon>
        <taxon>Crotonoideae</taxon>
        <taxon>Manihoteae</taxon>
        <taxon>Manihot</taxon>
    </lineage>
</organism>
<gene>
    <name evidence="1" type="ORF">MANES_02G098600</name>
</gene>
<accession>A0A2C9WE03</accession>
<dbReference type="AlphaFoldDB" id="A0A2C9WE03"/>
<sequence length="63" mass="7303">MPLPFQRKKKVSNLNVLHSENQLQSLLSARMSSTMQQYQQLIISTRHVSEAVNFFNILSLEEV</sequence>
<proteinExistence type="predicted"/>
<protein>
    <submittedName>
        <fullName evidence="1">Uncharacterized protein</fullName>
    </submittedName>
</protein>
<dbReference type="EMBL" id="CM004388">
    <property type="protein sequence ID" value="OAY57460.1"/>
    <property type="molecule type" value="Genomic_DNA"/>
</dbReference>